<comment type="subcellular location">
    <subcellularLocation>
        <location evidence="8 9">Nucleus</location>
    </subcellularLocation>
</comment>
<dbReference type="EMBL" id="LR746265">
    <property type="protein sequence ID" value="CAA7391019.1"/>
    <property type="molecule type" value="Genomic_DNA"/>
</dbReference>
<dbReference type="PANTHER" id="PTHR31992">
    <property type="entry name" value="DOF ZINC FINGER PROTEIN DOF1.4-RELATED"/>
    <property type="match status" value="1"/>
</dbReference>
<evidence type="ECO:0000256" key="10">
    <source>
        <dbReference type="SAM" id="MobiDB-lite"/>
    </source>
</evidence>
<name>A0A7I8K3R0_SPIIN</name>
<dbReference type="Pfam" id="PF02701">
    <property type="entry name" value="Zn_ribbon_Dof"/>
    <property type="match status" value="1"/>
</dbReference>
<evidence type="ECO:0000256" key="6">
    <source>
        <dbReference type="ARBA" id="ARBA00023163"/>
    </source>
</evidence>
<dbReference type="GO" id="GO:0005634">
    <property type="term" value="C:nucleus"/>
    <property type="evidence" value="ECO:0007669"/>
    <property type="project" value="UniProtKB-SubCell"/>
</dbReference>
<keyword evidence="3 9" id="KW-0862">Zinc</keyword>
<keyword evidence="7 8" id="KW-0539">Nucleus</keyword>
<dbReference type="InterPro" id="IPR003851">
    <property type="entry name" value="Znf_Dof"/>
</dbReference>
<accession>A0A7I8K3R0</accession>
<evidence type="ECO:0000313" key="13">
    <source>
        <dbReference type="Proteomes" id="UP000663760"/>
    </source>
</evidence>
<protein>
    <recommendedName>
        <fullName evidence="9">Dof zinc finger protein</fullName>
    </recommendedName>
</protein>
<proteinExistence type="predicted"/>
<evidence type="ECO:0000313" key="12">
    <source>
        <dbReference type="EMBL" id="CAA7391019.1"/>
    </source>
</evidence>
<dbReference type="GO" id="GO:0003700">
    <property type="term" value="F:DNA-binding transcription factor activity"/>
    <property type="evidence" value="ECO:0007669"/>
    <property type="project" value="UniProtKB-UniRule"/>
</dbReference>
<comment type="function">
    <text evidence="9">Transcription factor that binds specifically to a 5'-AA[AG]G-3' consensus core sequence.</text>
</comment>
<evidence type="ECO:0000256" key="2">
    <source>
        <dbReference type="ARBA" id="ARBA00022771"/>
    </source>
</evidence>
<organism evidence="12 13">
    <name type="scientific">Spirodela intermedia</name>
    <name type="common">Intermediate duckweed</name>
    <dbReference type="NCBI Taxonomy" id="51605"/>
    <lineage>
        <taxon>Eukaryota</taxon>
        <taxon>Viridiplantae</taxon>
        <taxon>Streptophyta</taxon>
        <taxon>Embryophyta</taxon>
        <taxon>Tracheophyta</taxon>
        <taxon>Spermatophyta</taxon>
        <taxon>Magnoliopsida</taxon>
        <taxon>Liliopsida</taxon>
        <taxon>Araceae</taxon>
        <taxon>Lemnoideae</taxon>
        <taxon>Spirodela</taxon>
    </lineage>
</organism>
<evidence type="ECO:0000256" key="3">
    <source>
        <dbReference type="ARBA" id="ARBA00022833"/>
    </source>
</evidence>
<keyword evidence="1 9" id="KW-0479">Metal-binding</keyword>
<feature type="domain" description="Dof-type" evidence="11">
    <location>
        <begin position="31"/>
        <end position="85"/>
    </location>
</feature>
<dbReference type="PROSITE" id="PS01361">
    <property type="entry name" value="ZF_DOF_1"/>
    <property type="match status" value="1"/>
</dbReference>
<evidence type="ECO:0000256" key="7">
    <source>
        <dbReference type="ARBA" id="ARBA00023242"/>
    </source>
</evidence>
<feature type="region of interest" description="Disordered" evidence="10">
    <location>
        <begin position="1"/>
        <end position="33"/>
    </location>
</feature>
<feature type="compositionally biased region" description="Basic residues" evidence="10">
    <location>
        <begin position="78"/>
        <end position="92"/>
    </location>
</feature>
<keyword evidence="2 8" id="KW-0863">Zinc-finger</keyword>
<dbReference type="PROSITE" id="PS50884">
    <property type="entry name" value="ZF_DOF_2"/>
    <property type="match status" value="1"/>
</dbReference>
<dbReference type="GO" id="GO:0003677">
    <property type="term" value="F:DNA binding"/>
    <property type="evidence" value="ECO:0007669"/>
    <property type="project" value="UniProtKB-UniRule"/>
</dbReference>
<feature type="region of interest" description="Disordered" evidence="10">
    <location>
        <begin position="72"/>
        <end position="109"/>
    </location>
</feature>
<dbReference type="OrthoDB" id="1927254at2759"/>
<dbReference type="Proteomes" id="UP000663760">
    <property type="component" value="Chromosome 2"/>
</dbReference>
<evidence type="ECO:0000256" key="9">
    <source>
        <dbReference type="RuleBase" id="RU369094"/>
    </source>
</evidence>
<gene>
    <name evidence="12" type="ORF">SI8410_02002408</name>
</gene>
<sequence length="245" mass="26395">MSTSGGVEFHQMGGGKLQHRRPPQPQQGQPLSCPRCNSANTKFCYYNNYSRSQPRYFCKACRRHWTKGGALRKVPVGGRRKAKRVHDSRRRSSVANSAASDGNATPVSSPSSFGGDLLLFSNGGLPAELLPLPPLLPQFSMISSQNIDDRGEYSPFTSPSSLPLFNFARQNDLAGVDAGMMALTGSPATPWELLPSSACHGGTIGMSSGLGAIEPSPSSTYWDSCWDDLAGFLPLDHEDRPPLPL</sequence>
<evidence type="ECO:0000256" key="8">
    <source>
        <dbReference type="PROSITE-ProRule" id="PRU00071"/>
    </source>
</evidence>
<reference evidence="12" key="1">
    <citation type="submission" date="2020-02" db="EMBL/GenBank/DDBJ databases">
        <authorList>
            <person name="Scholz U."/>
            <person name="Mascher M."/>
            <person name="Fiebig A."/>
        </authorList>
    </citation>
    <scope>NUCLEOTIDE SEQUENCE</scope>
</reference>
<dbReference type="AlphaFoldDB" id="A0A7I8K3R0"/>
<dbReference type="PANTHER" id="PTHR31992:SF97">
    <property type="entry name" value="DOF ZINC FINGER PROTEIN"/>
    <property type="match status" value="1"/>
</dbReference>
<evidence type="ECO:0000256" key="1">
    <source>
        <dbReference type="ARBA" id="ARBA00022723"/>
    </source>
</evidence>
<evidence type="ECO:0000256" key="5">
    <source>
        <dbReference type="ARBA" id="ARBA00023125"/>
    </source>
</evidence>
<dbReference type="GO" id="GO:0008270">
    <property type="term" value="F:zinc ion binding"/>
    <property type="evidence" value="ECO:0007669"/>
    <property type="project" value="UniProtKB-KW"/>
</dbReference>
<dbReference type="InterPro" id="IPR045174">
    <property type="entry name" value="Dof"/>
</dbReference>
<keyword evidence="4 9" id="KW-0805">Transcription regulation</keyword>
<evidence type="ECO:0000259" key="11">
    <source>
        <dbReference type="PROSITE" id="PS50884"/>
    </source>
</evidence>
<keyword evidence="6 9" id="KW-0804">Transcription</keyword>
<evidence type="ECO:0000256" key="4">
    <source>
        <dbReference type="ARBA" id="ARBA00023015"/>
    </source>
</evidence>
<keyword evidence="13" id="KW-1185">Reference proteome</keyword>
<keyword evidence="5 8" id="KW-0238">DNA-binding</keyword>